<keyword evidence="2" id="KW-0732">Signal</keyword>
<dbReference type="InterPro" id="IPR022385">
    <property type="entry name" value="Rhs_assc_core"/>
</dbReference>
<dbReference type="PANTHER" id="PTHR32305">
    <property type="match status" value="1"/>
</dbReference>
<gene>
    <name evidence="4" type="ORF">GGR06_002724</name>
</gene>
<comment type="caution">
    <text evidence="4">The sequence shown here is derived from an EMBL/GenBank/DDBJ whole genome shotgun (WGS) entry which is preliminary data.</text>
</comment>
<protein>
    <submittedName>
        <fullName evidence="4">RHS repeat-associated protein</fullName>
    </submittedName>
</protein>
<accession>A0A840D936</accession>
<evidence type="ECO:0000256" key="2">
    <source>
        <dbReference type="SAM" id="SignalP"/>
    </source>
</evidence>
<dbReference type="NCBIfam" id="TIGR03696">
    <property type="entry name" value="Rhs_assc_core"/>
    <property type="match status" value="1"/>
</dbReference>
<dbReference type="EMBL" id="JACIER010000011">
    <property type="protein sequence ID" value="MBB4044922.1"/>
    <property type="molecule type" value="Genomic_DNA"/>
</dbReference>
<dbReference type="Pfam" id="PF20041">
    <property type="entry name" value="DUF6443"/>
    <property type="match status" value="1"/>
</dbReference>
<sequence length="1454" mass="163975">MKRYLFTFIILFASTLLAHSQEWWDGNYCSIGYHSVSFNFQTTFDATIRGKNSPNNEVVFTFYLEREMRMTFSSRSISYDTSKETYIQLEGYSRDYLEYPADDYFEKTLYPGRYSLSVTKSDAKKMVALSIIGKYNDPASTFHAGYYREEFTYSNTKNTINYSDSYGLPSSDVTYSFTLHSAFDITVRATSPSLKNVKAYLLDSSRKLILNTNGSLYYDNLPIGSYYVVVEGVDRDGEITTNIEGRYHCPDYYNDIGRFNNSFVYTEKERMDNYPDVVGNELGDIIYRLELATPMIVNVSHEGSGEQHTAIHLWNVELNKIADNIGNPSDISCSNPNQASMKLMLQAGVYYVVSESLEAFNDDNLREIVTNIEGIAPNEMQGDRSQNYIYTRTMTNSEGTNFIDNIQYFDGLGYPREVVQRKASPLGIDLVTYQEYDNYGRESNTWLPRVGTDGSGNFVSLEKFNKLSPDIYNGDTKAYSKLVYEESQLNRIIEQYGAGEDWHIHAKSTKTAWRSNISGNDTLNCILFEVTNEYERDTLLVIKRVGNYESNQLLVTRVEDEDGNCIFNFEDKLGRLVLSRQMLGRESLDTYYLYNARDQPLVVLPPKAVASMKVDSRTEWNSDDAILQQYAYLYKYEPSRKALCCAKKIPGCSWIFYLYDCSSRLLFTQDGNMRQRGEWMFTLPDVSGRICMTGICYNTFNVFSSSISSRYIIVRPDANAEFGYSIANDFITLERPTVLNVNFYDNYNFANVRFLNNAELLYNQETGFDSRHYIDNAVGLLTCSLTAAIGEKSVNDYLVNVMYYDYRGRLVQSKSTNHLIGGIEKEYIAYDFTGKPLRRKHVHAVQNKPSQTELYTYTYDHVGRLLTTTHQLNQATPVVLVNNKYDAIGRLKSNSYNGNSNLKTDYAYNVRSWVKSITSPLFSQMLYYNDTRAANPNNISTYNGDISGMDWRVVAGGDNKQRGYNFTYDNLSRLMKADYLENNVVSTKFGTAYNYDKHGNIVSLSRSGNLGTTTYGVIDALTMSYRGNQLVKVEDSAAAPSLSMSLDFKDGAHEDIEYAYDDNGNQIKDLNKGITTIEYNLLNLPRRVSFSGVNKPETEYVYSASGTKLSVIHRSSTEKRTDYVGNMIYENGFLKRILVDGGYIESGQYHFYLCDHLGNNRVVAKADGSVVQTNHYYPYGMTFAESTFIDKQPYKYNNKELDMENGLNLYDYEARQLDLSVPSFTTIDPMAEMYYNISPYAYVANNPIKHIDEEGKWITNVIGGLVGAAVEYGSQVAVNVAKNGFNSDAFTKNIDFVDIGVAAVEGAITSGASVAKNVVKKTAVTVVAEVAKNTFDVSTDNNGNLTGKINDAKTVGKNTAIGLTTDVITGGIVPKGKINSNVTTTSNTKVTNTLKSAGVNGKKAHETSKKIAPVINKTGNAVRKETNELPQKIVSSTTSQGVQTIVDEREKKRN</sequence>
<evidence type="ECO:0000313" key="5">
    <source>
        <dbReference type="Proteomes" id="UP000560658"/>
    </source>
</evidence>
<feature type="signal peptide" evidence="2">
    <location>
        <begin position="1"/>
        <end position="18"/>
    </location>
</feature>
<feature type="chain" id="PRO_5032703839" evidence="2">
    <location>
        <begin position="19"/>
        <end position="1454"/>
    </location>
</feature>
<dbReference type="PANTHER" id="PTHR32305:SF15">
    <property type="entry name" value="PROTEIN RHSA-RELATED"/>
    <property type="match status" value="1"/>
</dbReference>
<evidence type="ECO:0000259" key="3">
    <source>
        <dbReference type="Pfam" id="PF20041"/>
    </source>
</evidence>
<evidence type="ECO:0000313" key="4">
    <source>
        <dbReference type="EMBL" id="MBB4044922.1"/>
    </source>
</evidence>
<dbReference type="RefSeq" id="WP_052517088.1">
    <property type="nucleotide sequence ID" value="NZ_JACIER010000011.1"/>
</dbReference>
<keyword evidence="5" id="KW-1185">Reference proteome</keyword>
<feature type="domain" description="DUF6443" evidence="3">
    <location>
        <begin position="391"/>
        <end position="513"/>
    </location>
</feature>
<name>A0A840D936_9BACE</name>
<dbReference type="Gene3D" id="2.180.10.10">
    <property type="entry name" value="RHS repeat-associated core"/>
    <property type="match status" value="1"/>
</dbReference>
<proteinExistence type="predicted"/>
<organism evidence="4 5">
    <name type="scientific">Bacteroides reticulotermitis</name>
    <dbReference type="NCBI Taxonomy" id="1133319"/>
    <lineage>
        <taxon>Bacteria</taxon>
        <taxon>Pseudomonadati</taxon>
        <taxon>Bacteroidota</taxon>
        <taxon>Bacteroidia</taxon>
        <taxon>Bacteroidales</taxon>
        <taxon>Bacteroidaceae</taxon>
        <taxon>Bacteroides</taxon>
    </lineage>
</organism>
<feature type="region of interest" description="Disordered" evidence="1">
    <location>
        <begin position="1434"/>
        <end position="1454"/>
    </location>
</feature>
<evidence type="ECO:0000256" key="1">
    <source>
        <dbReference type="SAM" id="MobiDB-lite"/>
    </source>
</evidence>
<feature type="compositionally biased region" description="Polar residues" evidence="1">
    <location>
        <begin position="1434"/>
        <end position="1443"/>
    </location>
</feature>
<dbReference type="InterPro" id="IPR045619">
    <property type="entry name" value="DUF6443"/>
</dbReference>
<dbReference type="Proteomes" id="UP000560658">
    <property type="component" value="Unassembled WGS sequence"/>
</dbReference>
<dbReference type="InterPro" id="IPR050708">
    <property type="entry name" value="T6SS_VgrG/RHS"/>
</dbReference>
<reference evidence="4" key="1">
    <citation type="submission" date="2020-08" db="EMBL/GenBank/DDBJ databases">
        <title>Genomic Encyclopedia of Type Strains, Phase IV (KMG-IV): sequencing the most valuable type-strain genomes for metagenomic binning, comparative biology and taxonomic classification.</title>
        <authorList>
            <person name="Goeker M."/>
        </authorList>
    </citation>
    <scope>NUCLEOTIDE SEQUENCE [LARGE SCALE GENOMIC DNA]</scope>
    <source>
        <strain evidence="4">DSM 105720</strain>
    </source>
</reference>